<evidence type="ECO:0000313" key="7">
    <source>
        <dbReference type="EMBL" id="BCB91631.1"/>
    </source>
</evidence>
<keyword evidence="2" id="KW-0288">FMN</keyword>
<dbReference type="EMBL" id="AP022871">
    <property type="protein sequence ID" value="BCB91631.1"/>
    <property type="molecule type" value="Genomic_DNA"/>
</dbReference>
<evidence type="ECO:0000256" key="5">
    <source>
        <dbReference type="SAM" id="MobiDB-lite"/>
    </source>
</evidence>
<dbReference type="PANTHER" id="PTHR42847:SF8">
    <property type="entry name" value="CONSERVED PROTEIN"/>
    <property type="match status" value="1"/>
</dbReference>
<dbReference type="Pfam" id="PF00296">
    <property type="entry name" value="Bac_luciferase"/>
    <property type="match status" value="1"/>
</dbReference>
<evidence type="ECO:0000256" key="2">
    <source>
        <dbReference type="ARBA" id="ARBA00022643"/>
    </source>
</evidence>
<dbReference type="Proteomes" id="UP000503011">
    <property type="component" value="Chromosome"/>
</dbReference>
<dbReference type="KEGG" id="psuu:Psuf_089440"/>
<dbReference type="PANTHER" id="PTHR42847">
    <property type="entry name" value="ALKANESULFONATE MONOOXYGENASE"/>
    <property type="match status" value="1"/>
</dbReference>
<organism evidence="7 8">
    <name type="scientific">Phytohabitans suffuscus</name>
    <dbReference type="NCBI Taxonomy" id="624315"/>
    <lineage>
        <taxon>Bacteria</taxon>
        <taxon>Bacillati</taxon>
        <taxon>Actinomycetota</taxon>
        <taxon>Actinomycetes</taxon>
        <taxon>Micromonosporales</taxon>
        <taxon>Micromonosporaceae</taxon>
    </lineage>
</organism>
<feature type="region of interest" description="Disordered" evidence="5">
    <location>
        <begin position="163"/>
        <end position="182"/>
    </location>
</feature>
<dbReference type="GO" id="GO:0008726">
    <property type="term" value="F:alkanesulfonate monooxygenase activity"/>
    <property type="evidence" value="ECO:0007669"/>
    <property type="project" value="TreeGrafter"/>
</dbReference>
<dbReference type="InterPro" id="IPR011251">
    <property type="entry name" value="Luciferase-like_dom"/>
</dbReference>
<proteinExistence type="predicted"/>
<dbReference type="NCBIfam" id="TIGR03560">
    <property type="entry name" value="F420_Rv1855c"/>
    <property type="match status" value="1"/>
</dbReference>
<keyword evidence="4" id="KW-0503">Monooxygenase</keyword>
<dbReference type="Gene3D" id="3.20.20.30">
    <property type="entry name" value="Luciferase-like domain"/>
    <property type="match status" value="1"/>
</dbReference>
<feature type="domain" description="Luciferase-like" evidence="6">
    <location>
        <begin position="20"/>
        <end position="253"/>
    </location>
</feature>
<dbReference type="InterPro" id="IPR036661">
    <property type="entry name" value="Luciferase-like_sf"/>
</dbReference>
<dbReference type="AlphaFoldDB" id="A0A6F8Z0M6"/>
<feature type="compositionally biased region" description="Low complexity" evidence="5">
    <location>
        <begin position="163"/>
        <end position="173"/>
    </location>
</feature>
<dbReference type="GO" id="GO:0046306">
    <property type="term" value="P:alkanesulfonate catabolic process"/>
    <property type="evidence" value="ECO:0007669"/>
    <property type="project" value="TreeGrafter"/>
</dbReference>
<evidence type="ECO:0000313" key="8">
    <source>
        <dbReference type="Proteomes" id="UP000503011"/>
    </source>
</evidence>
<keyword evidence="3" id="KW-0560">Oxidoreductase</keyword>
<protein>
    <submittedName>
        <fullName evidence="7">LLM class F420-dependent oxidoreductase</fullName>
    </submittedName>
</protein>
<evidence type="ECO:0000256" key="4">
    <source>
        <dbReference type="ARBA" id="ARBA00023033"/>
    </source>
</evidence>
<evidence type="ECO:0000256" key="3">
    <source>
        <dbReference type="ARBA" id="ARBA00023002"/>
    </source>
</evidence>
<dbReference type="InterPro" id="IPR019952">
    <property type="entry name" value="F420_OxRdatse_Rv1855c_pred"/>
</dbReference>
<reference evidence="7 8" key="1">
    <citation type="submission" date="2020-03" db="EMBL/GenBank/DDBJ databases">
        <title>Whole genome shotgun sequence of Phytohabitans suffuscus NBRC 105367.</title>
        <authorList>
            <person name="Komaki H."/>
            <person name="Tamura T."/>
        </authorList>
    </citation>
    <scope>NUCLEOTIDE SEQUENCE [LARGE SCALE GENOMIC DNA]</scope>
    <source>
        <strain evidence="7 8">NBRC 105367</strain>
    </source>
</reference>
<gene>
    <name evidence="7" type="primary">ssuD_7</name>
    <name evidence="7" type="ORF">Psuf_089440</name>
</gene>
<reference evidence="7 8" key="2">
    <citation type="submission" date="2020-03" db="EMBL/GenBank/DDBJ databases">
        <authorList>
            <person name="Ichikawa N."/>
            <person name="Kimura A."/>
            <person name="Kitahashi Y."/>
            <person name="Uohara A."/>
        </authorList>
    </citation>
    <scope>NUCLEOTIDE SEQUENCE [LARGE SCALE GENOMIC DNA]</scope>
    <source>
        <strain evidence="7 8">NBRC 105367</strain>
    </source>
</reference>
<name>A0A6F8Z0M6_9ACTN</name>
<evidence type="ECO:0000256" key="1">
    <source>
        <dbReference type="ARBA" id="ARBA00022630"/>
    </source>
</evidence>
<keyword evidence="8" id="KW-1185">Reference proteome</keyword>
<sequence length="284" mass="31000">MRIGIQIPSFTYPGGPEQIAPIFARVARDADQAGLASLWVMDHFFQIRGVGAAEEPMLEGYSALSYAAAITERITLGTMVTGVVYRHPGILVKTVTTLDVLSGGRAWFGVGAAWNAEESAGLGVPFPPVAQRFEQLEETLLIAKRMWAGDESPFAGRQYQLDRPLNSPPSLSRPHPRILIGGGGEKKTLRLVARYADATNLFDAPELPHKLDVLREHCAREGRPYDDIEKTVLSILRADSTPAELEEVVGRLAEQGVDQVIFSVRQPYEPNAVPLLADLATKFG</sequence>
<keyword evidence="1" id="KW-0285">Flavoprotein</keyword>
<accession>A0A6F8Z0M6</accession>
<dbReference type="InterPro" id="IPR050172">
    <property type="entry name" value="SsuD_RutA_monooxygenase"/>
</dbReference>
<dbReference type="SUPFAM" id="SSF51679">
    <property type="entry name" value="Bacterial luciferase-like"/>
    <property type="match status" value="1"/>
</dbReference>
<evidence type="ECO:0000259" key="6">
    <source>
        <dbReference type="Pfam" id="PF00296"/>
    </source>
</evidence>
<dbReference type="RefSeq" id="WP_173164878.1">
    <property type="nucleotide sequence ID" value="NZ_AP022871.1"/>
</dbReference>